<keyword evidence="2" id="KW-0812">Transmembrane</keyword>
<dbReference type="Pfam" id="PF11669">
    <property type="entry name" value="WBP-1"/>
    <property type="match status" value="1"/>
</dbReference>
<evidence type="ECO:0000256" key="3">
    <source>
        <dbReference type="SAM" id="SignalP"/>
    </source>
</evidence>
<accession>A0ABP0G9C7</accession>
<evidence type="ECO:0000256" key="2">
    <source>
        <dbReference type="SAM" id="Phobius"/>
    </source>
</evidence>
<dbReference type="PANTHER" id="PTHR16209">
    <property type="entry name" value="VESICULAR, OVEREXPRESSED IN CANCER, PROSURVIVAL PROTEIN 1"/>
    <property type="match status" value="1"/>
</dbReference>
<evidence type="ECO:0000313" key="5">
    <source>
        <dbReference type="Proteomes" id="UP001642483"/>
    </source>
</evidence>
<comment type="caution">
    <text evidence="4">The sequence shown here is derived from an EMBL/GenBank/DDBJ whole genome shotgun (WGS) entry which is preliminary data.</text>
</comment>
<feature type="signal peptide" evidence="3">
    <location>
        <begin position="1"/>
        <end position="23"/>
    </location>
</feature>
<keyword evidence="3" id="KW-0732">Signal</keyword>
<protein>
    <submittedName>
        <fullName evidence="4">Uncharacterized protein</fullName>
    </submittedName>
</protein>
<evidence type="ECO:0000313" key="4">
    <source>
        <dbReference type="EMBL" id="CAK8688404.1"/>
    </source>
</evidence>
<feature type="region of interest" description="Disordered" evidence="1">
    <location>
        <begin position="334"/>
        <end position="370"/>
    </location>
</feature>
<reference evidence="4 5" key="1">
    <citation type="submission" date="2024-02" db="EMBL/GenBank/DDBJ databases">
        <authorList>
            <person name="Daric V."/>
            <person name="Darras S."/>
        </authorList>
    </citation>
    <scope>NUCLEOTIDE SEQUENCE [LARGE SCALE GENOMIC DNA]</scope>
</reference>
<dbReference type="InterPro" id="IPR021684">
    <property type="entry name" value="WBP1-like"/>
</dbReference>
<keyword evidence="2" id="KW-1133">Transmembrane helix</keyword>
<sequence length="370" mass="41169">MQSSYPVYLLPIITGFLATLVQGRVTYSNDKQENGETKCQGKDGEYFCQVGSCCCEDGCCTGEGCCTYYYQLWWFWLIWGVIILMSCFCAYHHRRKRRAHRSSRGRRRNRESGPYAGVCNYPGPPLDNSVLGYCKLPVYDDVIRIPPTASPPPPYSSRRPINTVACLEPNQNGETVMRIIPCNLTSSMLSLHSLSYYMPSLVAQSSVADLPARNNQMSEVILPHGVADEDTASTAESIFKEADELPPKEEPIAAIEADVSIEMEDIPIVTTPECHEGCSYEPAHTDTVEIDHARESDYSSVDGSSDDEWAFGIDSNNNNHVKSIKRPVFGRLCDGSGDGNAQLQENFQENNDKIPKDSGIILHLEPRDSD</sequence>
<feature type="compositionally biased region" description="Polar residues" evidence="1">
    <location>
        <begin position="339"/>
        <end position="349"/>
    </location>
</feature>
<dbReference type="Proteomes" id="UP001642483">
    <property type="component" value="Unassembled WGS sequence"/>
</dbReference>
<evidence type="ECO:0000256" key="1">
    <source>
        <dbReference type="SAM" id="MobiDB-lite"/>
    </source>
</evidence>
<gene>
    <name evidence="4" type="ORF">CVLEPA_LOCUS20425</name>
</gene>
<name>A0ABP0G9C7_CLALP</name>
<dbReference type="EMBL" id="CAWYQH010000108">
    <property type="protein sequence ID" value="CAK8688404.1"/>
    <property type="molecule type" value="Genomic_DNA"/>
</dbReference>
<proteinExistence type="predicted"/>
<feature type="chain" id="PRO_5047401515" evidence="3">
    <location>
        <begin position="24"/>
        <end position="370"/>
    </location>
</feature>
<feature type="transmembrane region" description="Helical" evidence="2">
    <location>
        <begin position="73"/>
        <end position="91"/>
    </location>
</feature>
<keyword evidence="2" id="KW-0472">Membrane</keyword>
<keyword evidence="5" id="KW-1185">Reference proteome</keyword>
<dbReference type="InterPro" id="IPR051994">
    <property type="entry name" value="WW_domain-binding"/>
</dbReference>
<organism evidence="4 5">
    <name type="scientific">Clavelina lepadiformis</name>
    <name type="common">Light-bulb sea squirt</name>
    <name type="synonym">Ascidia lepadiformis</name>
    <dbReference type="NCBI Taxonomy" id="159417"/>
    <lineage>
        <taxon>Eukaryota</taxon>
        <taxon>Metazoa</taxon>
        <taxon>Chordata</taxon>
        <taxon>Tunicata</taxon>
        <taxon>Ascidiacea</taxon>
        <taxon>Aplousobranchia</taxon>
        <taxon>Clavelinidae</taxon>
        <taxon>Clavelina</taxon>
    </lineage>
</organism>
<dbReference type="PANTHER" id="PTHR16209:SF6">
    <property type="entry name" value="VESICULAR, OVEREXPRESSED IN CANCER, PROSURVIVAL PROTEIN 1"/>
    <property type="match status" value="1"/>
</dbReference>